<protein>
    <submittedName>
        <fullName evidence="4">XRE family transcriptional regulator</fullName>
    </submittedName>
</protein>
<feature type="domain" description="HTH cro/C1-type" evidence="3">
    <location>
        <begin position="7"/>
        <end position="61"/>
    </location>
</feature>
<dbReference type="InterPro" id="IPR001387">
    <property type="entry name" value="Cro/C1-type_HTH"/>
</dbReference>
<dbReference type="Pfam" id="PF01381">
    <property type="entry name" value="HTH_3"/>
    <property type="match status" value="1"/>
</dbReference>
<dbReference type="GO" id="GO:0003677">
    <property type="term" value="F:DNA binding"/>
    <property type="evidence" value="ECO:0007669"/>
    <property type="project" value="UniProtKB-KW"/>
</dbReference>
<dbReference type="SUPFAM" id="SSF47413">
    <property type="entry name" value="lambda repressor-like DNA-binding domains"/>
    <property type="match status" value="1"/>
</dbReference>
<evidence type="ECO:0000256" key="1">
    <source>
        <dbReference type="ARBA" id="ARBA00023125"/>
    </source>
</evidence>
<proteinExistence type="predicted"/>
<sequence length="206" mass="23156">MDISNQIKTRREAMGLSQEQLAEKLYVSRQTISNWERDKTYPDVQSLLMLSILFGTSIDTLVKGDVTVMEEAVERDRKRMGTRMMRLAVLMLLLLAAAFALILSPAFVWMEEAWGVGIASAVAFLPAVAALVVAAILEQIKRENDLVTYREILAFMDGEDEIDRDPRALPRRAWPTRHRLAYDVLTMLAATVMGGVIGYAAWSLLH</sequence>
<dbReference type="Proteomes" id="UP000260943">
    <property type="component" value="Unassembled WGS sequence"/>
</dbReference>
<keyword evidence="1" id="KW-0238">DNA-binding</keyword>
<keyword evidence="2" id="KW-0812">Transmembrane</keyword>
<keyword evidence="2" id="KW-1133">Transmembrane helix</keyword>
<dbReference type="PROSITE" id="PS50943">
    <property type="entry name" value="HTH_CROC1"/>
    <property type="match status" value="1"/>
</dbReference>
<dbReference type="RefSeq" id="WP_117679260.1">
    <property type="nucleotide sequence ID" value="NZ_QSRJ01000003.1"/>
</dbReference>
<name>A0A3E4QVM8_9ACTN</name>
<organism evidence="4 5">
    <name type="scientific">Collinsella tanakaei</name>
    <dbReference type="NCBI Taxonomy" id="626935"/>
    <lineage>
        <taxon>Bacteria</taxon>
        <taxon>Bacillati</taxon>
        <taxon>Actinomycetota</taxon>
        <taxon>Coriobacteriia</taxon>
        <taxon>Coriobacteriales</taxon>
        <taxon>Coriobacteriaceae</taxon>
        <taxon>Collinsella</taxon>
    </lineage>
</organism>
<feature type="transmembrane region" description="Helical" evidence="2">
    <location>
        <begin position="180"/>
        <end position="202"/>
    </location>
</feature>
<dbReference type="AlphaFoldDB" id="A0A3E4QVM8"/>
<dbReference type="SMART" id="SM00530">
    <property type="entry name" value="HTH_XRE"/>
    <property type="match status" value="1"/>
</dbReference>
<gene>
    <name evidence="4" type="ORF">DXC81_03870</name>
</gene>
<feature type="transmembrane region" description="Helical" evidence="2">
    <location>
        <begin position="87"/>
        <end position="108"/>
    </location>
</feature>
<evidence type="ECO:0000256" key="2">
    <source>
        <dbReference type="SAM" id="Phobius"/>
    </source>
</evidence>
<dbReference type="Gene3D" id="1.10.260.40">
    <property type="entry name" value="lambda repressor-like DNA-binding domains"/>
    <property type="match status" value="1"/>
</dbReference>
<evidence type="ECO:0000313" key="5">
    <source>
        <dbReference type="Proteomes" id="UP000260943"/>
    </source>
</evidence>
<dbReference type="EMBL" id="QSRJ01000003">
    <property type="protein sequence ID" value="RGL11255.1"/>
    <property type="molecule type" value="Genomic_DNA"/>
</dbReference>
<dbReference type="InterPro" id="IPR010982">
    <property type="entry name" value="Lambda_DNA-bd_dom_sf"/>
</dbReference>
<evidence type="ECO:0000313" key="4">
    <source>
        <dbReference type="EMBL" id="RGL11255.1"/>
    </source>
</evidence>
<dbReference type="PANTHER" id="PTHR46558">
    <property type="entry name" value="TRACRIPTIONAL REGULATORY PROTEIN-RELATED-RELATED"/>
    <property type="match status" value="1"/>
</dbReference>
<feature type="transmembrane region" description="Helical" evidence="2">
    <location>
        <begin position="114"/>
        <end position="137"/>
    </location>
</feature>
<keyword evidence="2" id="KW-0472">Membrane</keyword>
<comment type="caution">
    <text evidence="4">The sequence shown here is derived from an EMBL/GenBank/DDBJ whole genome shotgun (WGS) entry which is preliminary data.</text>
</comment>
<accession>A0A3E4QVM8</accession>
<dbReference type="CDD" id="cd00093">
    <property type="entry name" value="HTH_XRE"/>
    <property type="match status" value="1"/>
</dbReference>
<dbReference type="PANTHER" id="PTHR46558:SF15">
    <property type="entry name" value="HELIX-TURN-HELIX DOMAIN PROTEIN"/>
    <property type="match status" value="1"/>
</dbReference>
<evidence type="ECO:0000259" key="3">
    <source>
        <dbReference type="PROSITE" id="PS50943"/>
    </source>
</evidence>
<reference evidence="4 5" key="1">
    <citation type="submission" date="2018-08" db="EMBL/GenBank/DDBJ databases">
        <title>A genome reference for cultivated species of the human gut microbiota.</title>
        <authorList>
            <person name="Zou Y."/>
            <person name="Xue W."/>
            <person name="Luo G."/>
        </authorList>
    </citation>
    <scope>NUCLEOTIDE SEQUENCE [LARGE SCALE GENOMIC DNA]</scope>
    <source>
        <strain evidence="4 5">TF08-14</strain>
    </source>
</reference>